<organism evidence="5 6">
    <name type="scientific">Oleispira antarctica</name>
    <dbReference type="NCBI Taxonomy" id="188908"/>
    <lineage>
        <taxon>Bacteria</taxon>
        <taxon>Pseudomonadati</taxon>
        <taxon>Pseudomonadota</taxon>
        <taxon>Gammaproteobacteria</taxon>
        <taxon>Oceanospirillales</taxon>
        <taxon>Oceanospirillaceae</taxon>
        <taxon>Oleispira</taxon>
    </lineage>
</organism>
<dbReference type="CDD" id="cd00082">
    <property type="entry name" value="HisKA"/>
    <property type="match status" value="1"/>
</dbReference>
<dbReference type="AlphaFoldDB" id="A0A1Y5HTW8"/>
<dbReference type="SUPFAM" id="SSF47384">
    <property type="entry name" value="Homodimeric domain of signal transducing histidine kinase"/>
    <property type="match status" value="1"/>
</dbReference>
<dbReference type="GO" id="GO:0000155">
    <property type="term" value="F:phosphorelay sensor kinase activity"/>
    <property type="evidence" value="ECO:0007669"/>
    <property type="project" value="InterPro"/>
</dbReference>
<accession>A0A1Y5HTW8</accession>
<evidence type="ECO:0000256" key="2">
    <source>
        <dbReference type="ARBA" id="ARBA00012438"/>
    </source>
</evidence>
<dbReference type="InterPro" id="IPR005467">
    <property type="entry name" value="His_kinase_dom"/>
</dbReference>
<keyword evidence="3" id="KW-0175">Coiled coil</keyword>
<dbReference type="InterPro" id="IPR003594">
    <property type="entry name" value="HATPase_dom"/>
</dbReference>
<dbReference type="EMBL" id="MABE01000322">
    <property type="protein sequence ID" value="OUS40520.1"/>
    <property type="molecule type" value="Genomic_DNA"/>
</dbReference>
<name>A0A1Y5HTW8_OLEAN</name>
<dbReference type="Gene3D" id="3.30.565.10">
    <property type="entry name" value="Histidine kinase-like ATPase, C-terminal domain"/>
    <property type="match status" value="1"/>
</dbReference>
<feature type="domain" description="Histidine kinase" evidence="4">
    <location>
        <begin position="53"/>
        <end position="284"/>
    </location>
</feature>
<evidence type="ECO:0000256" key="1">
    <source>
        <dbReference type="ARBA" id="ARBA00000085"/>
    </source>
</evidence>
<dbReference type="InterPro" id="IPR036097">
    <property type="entry name" value="HisK_dim/P_sf"/>
</dbReference>
<protein>
    <recommendedName>
        <fullName evidence="2">histidine kinase</fullName>
        <ecNumber evidence="2">2.7.13.3</ecNumber>
    </recommendedName>
</protein>
<sequence length="288" mass="32488">NDSLNSERTLTFKKNELELSNENISNSLEKLKTMQNQLIESEKNASMGQLISGIAHEINTPIGICITSASYLDEQSKEFFNKFFSNDITKKDFENYINTQQTSSSLINENLRKASELISVFKQVSVDQDLDTPRAFQLGHFIEELLSSFNHKIKNRDIETVFECQQDFEVNTYAGSLIIILTHLINNSLLHAFDELDKGIITITLSLEEDKAILDYQDNGCGMSEENSKNMLSPFFTTKRFQGSCGLGMNIVYNQATQKLLGQLSCSSSPDKGVYISLSFPRVIESEL</sequence>
<comment type="catalytic activity">
    <reaction evidence="1">
        <text>ATP + protein L-histidine = ADP + protein N-phospho-L-histidine.</text>
        <dbReference type="EC" id="2.7.13.3"/>
    </reaction>
</comment>
<comment type="caution">
    <text evidence="5">The sequence shown here is derived from an EMBL/GenBank/DDBJ whole genome shotgun (WGS) entry which is preliminary data.</text>
</comment>
<dbReference type="PROSITE" id="PS50109">
    <property type="entry name" value="HIS_KIN"/>
    <property type="match status" value="1"/>
</dbReference>
<dbReference type="SMART" id="SM00387">
    <property type="entry name" value="HATPase_c"/>
    <property type="match status" value="1"/>
</dbReference>
<dbReference type="PANTHER" id="PTHR43065">
    <property type="entry name" value="SENSOR HISTIDINE KINASE"/>
    <property type="match status" value="1"/>
</dbReference>
<gene>
    <name evidence="5" type="ORF">A9R00_05605</name>
</gene>
<evidence type="ECO:0000313" key="6">
    <source>
        <dbReference type="Proteomes" id="UP000227088"/>
    </source>
</evidence>
<dbReference type="Proteomes" id="UP000227088">
    <property type="component" value="Unassembled WGS sequence"/>
</dbReference>
<feature type="coiled-coil region" evidence="3">
    <location>
        <begin position="14"/>
        <end position="44"/>
    </location>
</feature>
<proteinExistence type="predicted"/>
<dbReference type="InterPro" id="IPR003661">
    <property type="entry name" value="HisK_dim/P_dom"/>
</dbReference>
<dbReference type="Gene3D" id="1.10.287.130">
    <property type="match status" value="1"/>
</dbReference>
<evidence type="ECO:0000313" key="5">
    <source>
        <dbReference type="EMBL" id="OUS40520.1"/>
    </source>
</evidence>
<dbReference type="PANTHER" id="PTHR43065:SF47">
    <property type="match status" value="1"/>
</dbReference>
<dbReference type="EC" id="2.7.13.3" evidence="2"/>
<evidence type="ECO:0000259" key="4">
    <source>
        <dbReference type="PROSITE" id="PS50109"/>
    </source>
</evidence>
<dbReference type="Pfam" id="PF02518">
    <property type="entry name" value="HATPase_c"/>
    <property type="match status" value="1"/>
</dbReference>
<reference evidence="6" key="1">
    <citation type="journal article" date="2017" name="Proc. Natl. Acad. Sci. U.S.A.">
        <title>Simulation of Deepwater Horizon oil plume reveals substrate specialization within a complex community of hydrocarbon degraders.</title>
        <authorList>
            <person name="Hu P."/>
            <person name="Dubinsky E.A."/>
            <person name="Probst A.J."/>
            <person name="Wang J."/>
            <person name="Sieber C.M.K."/>
            <person name="Tom L.M."/>
            <person name="Gardinali P."/>
            <person name="Banfield J.F."/>
            <person name="Atlas R.M."/>
            <person name="Andersen G.L."/>
        </authorList>
    </citation>
    <scope>NUCLEOTIDE SEQUENCE [LARGE SCALE GENOMIC DNA]</scope>
</reference>
<dbReference type="SUPFAM" id="SSF55874">
    <property type="entry name" value="ATPase domain of HSP90 chaperone/DNA topoisomerase II/histidine kinase"/>
    <property type="match status" value="1"/>
</dbReference>
<feature type="non-terminal residue" evidence="5">
    <location>
        <position position="1"/>
    </location>
</feature>
<dbReference type="InterPro" id="IPR036890">
    <property type="entry name" value="HATPase_C_sf"/>
</dbReference>
<evidence type="ECO:0000256" key="3">
    <source>
        <dbReference type="SAM" id="Coils"/>
    </source>
</evidence>